<reference evidence="2" key="1">
    <citation type="submission" date="2016-11" db="EMBL/GenBank/DDBJ databases">
        <authorList>
            <person name="Varghese N."/>
            <person name="Submissions S."/>
        </authorList>
    </citation>
    <scope>NUCLEOTIDE SEQUENCE [LARGE SCALE GENOMIC DNA]</scope>
    <source>
        <strain evidence="2">313</strain>
    </source>
</reference>
<evidence type="ECO:0000313" key="2">
    <source>
        <dbReference type="Proteomes" id="UP000184758"/>
    </source>
</evidence>
<name>A0A1N6H1I8_9LACT</name>
<dbReference type="PANTHER" id="PTHR36849">
    <property type="entry name" value="CYTOPLASMIC PROTEIN-RELATED"/>
    <property type="match status" value="1"/>
</dbReference>
<keyword evidence="2" id="KW-1185">Reference proteome</keyword>
<sequence>MINYPLTMKRVYEKSEKEDGYRILVDRIWPRGVSREKADIDDWTKEITPTTKIRKEFDHQPQKFDWFKKAYWAELESNPYAQEFIEHVFDELQQSPVTFVYAAKDEQFNHVVILIEFVQTKMQ</sequence>
<organism evidence="1 2">
    <name type="scientific">Carnobacterium alterfunditum</name>
    <dbReference type="NCBI Taxonomy" id="28230"/>
    <lineage>
        <taxon>Bacteria</taxon>
        <taxon>Bacillati</taxon>
        <taxon>Bacillota</taxon>
        <taxon>Bacilli</taxon>
        <taxon>Lactobacillales</taxon>
        <taxon>Carnobacteriaceae</taxon>
        <taxon>Carnobacterium</taxon>
    </lineage>
</organism>
<gene>
    <name evidence="1" type="ORF">SAMN05878443_1564</name>
</gene>
<dbReference type="eggNOG" id="COG3189">
    <property type="taxonomic scope" value="Bacteria"/>
</dbReference>
<dbReference type="InterPro" id="IPR052552">
    <property type="entry name" value="YeaO-like"/>
</dbReference>
<protein>
    <submittedName>
        <fullName evidence="1">Uncharacterized conserved protein YeaO, DUF488 family</fullName>
    </submittedName>
</protein>
<dbReference type="Proteomes" id="UP000184758">
    <property type="component" value="Unassembled WGS sequence"/>
</dbReference>
<dbReference type="EMBL" id="FSRN01000001">
    <property type="protein sequence ID" value="SIO13547.1"/>
    <property type="molecule type" value="Genomic_DNA"/>
</dbReference>
<proteinExistence type="predicted"/>
<dbReference type="AlphaFoldDB" id="A0A1N6H1I8"/>
<dbReference type="PANTHER" id="PTHR36849:SF1">
    <property type="entry name" value="CYTOPLASMIC PROTEIN"/>
    <property type="match status" value="1"/>
</dbReference>
<dbReference type="RefSeq" id="WP_034548671.1">
    <property type="nucleotide sequence ID" value="NZ_FSRN01000001.1"/>
</dbReference>
<evidence type="ECO:0000313" key="1">
    <source>
        <dbReference type="EMBL" id="SIO13547.1"/>
    </source>
</evidence>
<dbReference type="STRING" id="28230.SAMN05878443_1564"/>
<dbReference type="Pfam" id="PF22752">
    <property type="entry name" value="DUF488-N3i"/>
    <property type="match status" value="1"/>
</dbReference>
<accession>A0A1N6H1I8</accession>